<feature type="binding site" evidence="6">
    <location>
        <position position="276"/>
    </location>
    <ligand>
        <name>Ca(2+)</name>
        <dbReference type="ChEBI" id="CHEBI:29108"/>
        <label>1</label>
    </ligand>
</feature>
<dbReference type="InterPro" id="IPR021177">
    <property type="entry name" value="Serum_albumin/AFP/Afamin"/>
</dbReference>
<keyword evidence="6" id="KW-0862">Zinc</keyword>
<dbReference type="PANTHER" id="PTHR11385">
    <property type="entry name" value="SERUM ALBUMIN-RELATED"/>
    <property type="match status" value="1"/>
</dbReference>
<feature type="disulfide bond" evidence="7">
    <location>
        <begin position="345"/>
        <end position="390"/>
    </location>
</feature>
<keyword evidence="10" id="KW-1185">Reference proteome</keyword>
<evidence type="ECO:0000256" key="6">
    <source>
        <dbReference type="PIRSR" id="PIRSR002520-1"/>
    </source>
</evidence>
<evidence type="ECO:0000256" key="7">
    <source>
        <dbReference type="PIRSR" id="PIRSR002520-2"/>
    </source>
</evidence>
<dbReference type="PRINTS" id="PR00803">
    <property type="entry name" value="AFETOPROTEIN"/>
</dbReference>
<feature type="disulfide bond" evidence="7">
    <location>
        <begin position="466"/>
        <end position="477"/>
    </location>
</feature>
<feature type="binding site" evidence="6">
    <location>
        <position position="278"/>
    </location>
    <ligand>
        <name>Ca(2+)</name>
        <dbReference type="ChEBI" id="CHEBI:29108"/>
        <label>1</label>
    </ligand>
</feature>
<keyword evidence="6" id="KW-0479">Metal-binding</keyword>
<feature type="disulfide bond" evidence="7">
    <location>
        <begin position="102"/>
        <end position="118"/>
    </location>
</feature>
<feature type="disulfide bond" evidence="7">
    <location>
        <begin position="117"/>
        <end position="128"/>
    </location>
</feature>
<dbReference type="Proteomes" id="UP000515156">
    <property type="component" value="Chromosome 2"/>
</dbReference>
<feature type="domain" description="Albumin" evidence="9">
    <location>
        <begin position="409"/>
        <end position="606"/>
    </location>
</feature>
<feature type="signal peptide" evidence="8">
    <location>
        <begin position="1"/>
        <end position="18"/>
    </location>
</feature>
<feature type="chain" id="PRO_5027909203" evidence="8">
    <location>
        <begin position="19"/>
        <end position="614"/>
    </location>
</feature>
<dbReference type="AlphaFoldDB" id="A0A6P7X7D0"/>
<dbReference type="InterPro" id="IPR000264">
    <property type="entry name" value="ALB/AFP/VDB"/>
</dbReference>
<evidence type="ECO:0000256" key="8">
    <source>
        <dbReference type="SAM" id="SignalP"/>
    </source>
</evidence>
<dbReference type="PRINTS" id="PR00802">
    <property type="entry name" value="SERUMALBUMIN"/>
</dbReference>
<keyword evidence="5 7" id="KW-1015">Disulfide bond</keyword>
<feature type="disulfide bond" evidence="7">
    <location>
        <begin position="307"/>
        <end position="318"/>
    </location>
</feature>
<comment type="subcellular location">
    <subcellularLocation>
        <location evidence="1">Secreted</location>
    </subcellularLocation>
</comment>
<dbReference type="InterPro" id="IPR020857">
    <property type="entry name" value="Serum_albumin_CS"/>
</dbReference>
<evidence type="ECO:0000313" key="11">
    <source>
        <dbReference type="RefSeq" id="XP_030046485.1"/>
    </source>
</evidence>
<dbReference type="OrthoDB" id="9875082at2759"/>
<accession>A0A6P7X7D0</accession>
<name>A0A6P7X7D0_9AMPH</name>
<dbReference type="GO" id="GO:0046872">
    <property type="term" value="F:metal ion binding"/>
    <property type="evidence" value="ECO:0007669"/>
    <property type="project" value="UniProtKB-KW"/>
</dbReference>
<dbReference type="PROSITE" id="PS00212">
    <property type="entry name" value="ALBUMIN_1"/>
    <property type="match status" value="1"/>
</dbReference>
<feature type="disulfide bond" evidence="7">
    <location>
        <begin position="505"/>
        <end position="516"/>
    </location>
</feature>
<feature type="disulfide bond" evidence="7">
    <location>
        <begin position="490"/>
        <end position="506"/>
    </location>
</feature>
<feature type="disulfide bond" evidence="7">
    <location>
        <begin position="543"/>
        <end position="588"/>
    </location>
</feature>
<evidence type="ECO:0000259" key="9">
    <source>
        <dbReference type="PROSITE" id="PS51438"/>
    </source>
</evidence>
<feature type="binding site" evidence="6">
    <location>
        <position position="278"/>
    </location>
    <ligand>
        <name>Zn(2+)</name>
        <dbReference type="ChEBI" id="CHEBI:29105"/>
    </ligand>
</feature>
<dbReference type="PIRSF" id="PIRSF002520">
    <property type="entry name" value="Serum_albumin_subgroup"/>
    <property type="match status" value="1"/>
</dbReference>
<feature type="disulfide bond" evidence="7">
    <location>
        <begin position="196"/>
        <end position="206"/>
    </location>
</feature>
<organism evidence="10 11">
    <name type="scientific">Microcaecilia unicolor</name>
    <dbReference type="NCBI Taxonomy" id="1415580"/>
    <lineage>
        <taxon>Eukaryota</taxon>
        <taxon>Metazoa</taxon>
        <taxon>Chordata</taxon>
        <taxon>Craniata</taxon>
        <taxon>Vertebrata</taxon>
        <taxon>Euteleostomi</taxon>
        <taxon>Amphibia</taxon>
        <taxon>Gymnophiona</taxon>
        <taxon>Siphonopidae</taxon>
        <taxon>Microcaecilia</taxon>
    </lineage>
</organism>
<dbReference type="SMART" id="SM00103">
    <property type="entry name" value="ALBUMIN"/>
    <property type="match status" value="3"/>
</dbReference>
<keyword evidence="6" id="KW-0106">Calcium</keyword>
<evidence type="ECO:0000256" key="5">
    <source>
        <dbReference type="ARBA" id="ARBA00023157"/>
    </source>
</evidence>
<evidence type="ECO:0000256" key="2">
    <source>
        <dbReference type="ARBA" id="ARBA00022525"/>
    </source>
</evidence>
<protein>
    <submittedName>
        <fullName evidence="11">Serum albumin-like</fullName>
    </submittedName>
</protein>
<keyword evidence="4" id="KW-0677">Repeat</keyword>
<feature type="disulfide bond" evidence="7">
    <location>
        <begin position="294"/>
        <end position="308"/>
    </location>
</feature>
<dbReference type="FunCoup" id="A0A6P7X7D0">
    <property type="interactions" value="791"/>
</dbReference>
<feature type="disulfide bond" evidence="7">
    <location>
        <begin position="421"/>
        <end position="467"/>
    </location>
</feature>
<dbReference type="RefSeq" id="XP_030046485.1">
    <property type="nucleotide sequence ID" value="XM_030190625.1"/>
</dbReference>
<feature type="disulfide bond" evidence="7">
    <location>
        <begin position="587"/>
        <end position="596"/>
    </location>
</feature>
<dbReference type="PROSITE" id="PS51438">
    <property type="entry name" value="ALBUMIN_2"/>
    <property type="match status" value="3"/>
</dbReference>
<feature type="domain" description="Albumin" evidence="9">
    <location>
        <begin position="22"/>
        <end position="215"/>
    </location>
</feature>
<feature type="disulfide bond" evidence="7">
    <location>
        <begin position="152"/>
        <end position="197"/>
    </location>
</feature>
<feature type="disulfide bond" evidence="7">
    <location>
        <begin position="229"/>
        <end position="275"/>
    </location>
</feature>
<keyword evidence="3 8" id="KW-0732">Signal</keyword>
<dbReference type="InParanoid" id="A0A6P7X7D0"/>
<dbReference type="InterPro" id="IPR014760">
    <property type="entry name" value="Serum_albumin_N"/>
</dbReference>
<feature type="disulfide bond" evidence="7">
    <location>
        <begin position="389"/>
        <end position="398"/>
    </location>
</feature>
<evidence type="ECO:0000256" key="3">
    <source>
        <dbReference type="ARBA" id="ARBA00022729"/>
    </source>
</evidence>
<keyword evidence="2" id="KW-0964">Secreted</keyword>
<evidence type="ECO:0000313" key="10">
    <source>
        <dbReference type="Proteomes" id="UP000515156"/>
    </source>
</evidence>
<dbReference type="GO" id="GO:0005737">
    <property type="term" value="C:cytoplasm"/>
    <property type="evidence" value="ECO:0007669"/>
    <property type="project" value="TreeGrafter"/>
</dbReference>
<sequence>MKWIALISLVILLSFTESRNLQRRSHEDHAERTIADVYTTLGEEKFKVLAMVTLAQYLQKSSYDDLAHCVRDLTALAQGCKTDPQGQECQKSLTTTYLDTICRHPDLGNNNDGFTECCSETDPDRNKCFLKHKSTDPNFLPPYQRPTSEEACKSMKENRVFTLGQYIYELSRRHPFLQGPFILATAIHYESALKECCLDATKLDECLREKKTIIIKGVKTMDAYQRHSCTVLEMFGTRVLQADKLVQVAQKYPASSMDIWAKLSHDITHLYEDCCHGDMIECAIDRAELTEFVCSNQEKISTKLKECCDLEVGLRGECIIKAEKDAKPEGLSEKVTEFIQDAAVCQRYADEKDKFLASFLVEYARRHQDFPRQMILRAGKGYEALLKECCSQASPVECMAKGEDKLKEGITESLTLLKENCDALHNLGPYHFQNTLIRRYFVKMPQIRSEPLIEMTRHMTKVGELCCEMPEEKKMSCSEEGLSMLISEMCKRQQTIHINDQVSKCCSDSYSEWRPCFSHMGADPTYVPPAITPDMFQFHTDLCSASEKEVQEKKQMLLVQFLKVKPDLTSEQFDAIAPKFLAMVGTCCKELAPEVCFAKEGPEFIKKIKELVGA</sequence>
<gene>
    <name evidence="11" type="primary">LOC115461071</name>
</gene>
<feature type="disulfide bond" evidence="7">
    <location>
        <begin position="80"/>
        <end position="89"/>
    </location>
</feature>
<dbReference type="PANTHER" id="PTHR11385:SF14">
    <property type="entry name" value="AFAMIN"/>
    <property type="match status" value="1"/>
</dbReference>
<evidence type="ECO:0000256" key="1">
    <source>
        <dbReference type="ARBA" id="ARBA00004613"/>
    </source>
</evidence>
<feature type="disulfide bond" evidence="7">
    <location>
        <begin position="274"/>
        <end position="282"/>
    </location>
</feature>
<evidence type="ECO:0000256" key="4">
    <source>
        <dbReference type="ARBA" id="ARBA00022737"/>
    </source>
</evidence>
<dbReference type="CDD" id="cd00015">
    <property type="entry name" value="ALBUMIN"/>
    <property type="match status" value="2"/>
</dbReference>
<dbReference type="GeneID" id="115461071"/>
<dbReference type="Pfam" id="PF00273">
    <property type="entry name" value="Serum_albumin"/>
    <property type="match status" value="3"/>
</dbReference>
<dbReference type="SUPFAM" id="SSF48552">
    <property type="entry name" value="Serum albumin-like"/>
    <property type="match status" value="3"/>
</dbReference>
<dbReference type="InterPro" id="IPR020858">
    <property type="entry name" value="Serum_albumin-like"/>
</dbReference>
<dbReference type="KEGG" id="muo:115461071"/>
<feature type="domain" description="Albumin" evidence="9">
    <location>
        <begin position="216"/>
        <end position="408"/>
    </location>
</feature>
<proteinExistence type="predicted"/>
<reference evidence="11" key="1">
    <citation type="submission" date="2025-08" db="UniProtKB">
        <authorList>
            <consortium name="RefSeq"/>
        </authorList>
    </citation>
    <scope>IDENTIFICATION</scope>
</reference>
<dbReference type="Gene3D" id="1.10.246.10">
    <property type="match status" value="6"/>
</dbReference>
<dbReference type="GO" id="GO:0072562">
    <property type="term" value="C:blood microparticle"/>
    <property type="evidence" value="ECO:0007669"/>
    <property type="project" value="TreeGrafter"/>
</dbReference>
<feature type="binding site" evidence="6">
    <location>
        <position position="281"/>
    </location>
    <ligand>
        <name>Ca(2+)</name>
        <dbReference type="ChEBI" id="CHEBI:29108"/>
        <label>1</label>
    </ligand>
</feature>